<dbReference type="STRING" id="59922.P9303_03321"/>
<name>A2C6H4_PROM3</name>
<evidence type="ECO:0000313" key="2">
    <source>
        <dbReference type="Proteomes" id="UP000002274"/>
    </source>
</evidence>
<dbReference type="KEGG" id="pmf:P9303_03321"/>
<sequence length="41" mass="4692">MINNPWVSQNSKDPEHYPLKRIALSRTTPLTTLSLNLPDMV</sequence>
<accession>A2C6H4</accession>
<organism evidence="1 2">
    <name type="scientific">Prochlorococcus marinus (strain MIT 9303)</name>
    <dbReference type="NCBI Taxonomy" id="59922"/>
    <lineage>
        <taxon>Bacteria</taxon>
        <taxon>Bacillati</taxon>
        <taxon>Cyanobacteriota</taxon>
        <taxon>Cyanophyceae</taxon>
        <taxon>Synechococcales</taxon>
        <taxon>Prochlorococcaceae</taxon>
        <taxon>Prochlorococcus</taxon>
    </lineage>
</organism>
<dbReference type="Proteomes" id="UP000002274">
    <property type="component" value="Chromosome"/>
</dbReference>
<reference evidence="1 2" key="1">
    <citation type="journal article" date="2007" name="PLoS Genet.">
        <title>Patterns and implications of gene gain and loss in the evolution of Prochlorococcus.</title>
        <authorList>
            <person name="Kettler G.C."/>
            <person name="Martiny A.C."/>
            <person name="Huang K."/>
            <person name="Zucker J."/>
            <person name="Coleman M.L."/>
            <person name="Rodrigue S."/>
            <person name="Chen F."/>
            <person name="Lapidus A."/>
            <person name="Ferriera S."/>
            <person name="Johnson J."/>
            <person name="Steglich C."/>
            <person name="Church G.M."/>
            <person name="Richardson P."/>
            <person name="Chisholm S.W."/>
        </authorList>
    </citation>
    <scope>NUCLEOTIDE SEQUENCE [LARGE SCALE GENOMIC DNA]</scope>
    <source>
        <strain evidence="1 2">MIT 9303</strain>
    </source>
</reference>
<gene>
    <name evidence="1" type="ordered locus">P9303_03321</name>
</gene>
<dbReference type="HOGENOM" id="CLU_3275042_0_0_3"/>
<dbReference type="EMBL" id="CP000554">
    <property type="protein sequence ID" value="ABM77084.1"/>
    <property type="molecule type" value="Genomic_DNA"/>
</dbReference>
<evidence type="ECO:0000313" key="1">
    <source>
        <dbReference type="EMBL" id="ABM77084.1"/>
    </source>
</evidence>
<protein>
    <submittedName>
        <fullName evidence="1">Uncharacterized protein</fullName>
    </submittedName>
</protein>
<proteinExistence type="predicted"/>
<dbReference type="AlphaFoldDB" id="A2C6H4"/>